<keyword evidence="1" id="KW-0472">Membrane</keyword>
<accession>A0ABR8H1V2</accession>
<dbReference type="RefSeq" id="WP_190909971.1">
    <property type="nucleotide sequence ID" value="NZ_JACJTA010000139.1"/>
</dbReference>
<dbReference type="EMBL" id="JACJTA010000139">
    <property type="protein sequence ID" value="MBD2609241.1"/>
    <property type="molecule type" value="Genomic_DNA"/>
</dbReference>
<evidence type="ECO:0000313" key="3">
    <source>
        <dbReference type="Proteomes" id="UP000660380"/>
    </source>
</evidence>
<comment type="caution">
    <text evidence="2">The sequence shown here is derived from an EMBL/GenBank/DDBJ whole genome shotgun (WGS) entry which is preliminary data.</text>
</comment>
<keyword evidence="3" id="KW-1185">Reference proteome</keyword>
<gene>
    <name evidence="2" type="ORF">H6G81_33230</name>
</gene>
<name>A0ABR8H1V2_9CYAN</name>
<organism evidence="2 3">
    <name type="scientific">Scytonema hofmannii FACHB-248</name>
    <dbReference type="NCBI Taxonomy" id="1842502"/>
    <lineage>
        <taxon>Bacteria</taxon>
        <taxon>Bacillati</taxon>
        <taxon>Cyanobacteriota</taxon>
        <taxon>Cyanophyceae</taxon>
        <taxon>Nostocales</taxon>
        <taxon>Scytonemataceae</taxon>
        <taxon>Scytonema</taxon>
    </lineage>
</organism>
<reference evidence="2 3" key="1">
    <citation type="journal article" date="2020" name="ISME J.">
        <title>Comparative genomics reveals insights into cyanobacterial evolution and habitat adaptation.</title>
        <authorList>
            <person name="Chen M.Y."/>
            <person name="Teng W.K."/>
            <person name="Zhao L."/>
            <person name="Hu C.X."/>
            <person name="Zhou Y.K."/>
            <person name="Han B.P."/>
            <person name="Song L.R."/>
            <person name="Shu W.S."/>
        </authorList>
    </citation>
    <scope>NUCLEOTIDE SEQUENCE [LARGE SCALE GENOMIC DNA]</scope>
    <source>
        <strain evidence="2 3">FACHB-248</strain>
    </source>
</reference>
<feature type="transmembrane region" description="Helical" evidence="1">
    <location>
        <begin position="12"/>
        <end position="33"/>
    </location>
</feature>
<proteinExistence type="predicted"/>
<keyword evidence="1" id="KW-1133">Transmembrane helix</keyword>
<evidence type="ECO:0000313" key="2">
    <source>
        <dbReference type="EMBL" id="MBD2609241.1"/>
    </source>
</evidence>
<sequence>MGIKDARFLIRVLYLIASSLSMPYALCPMPYALCPMPYALCPMPHAPCPMPYS</sequence>
<evidence type="ECO:0000256" key="1">
    <source>
        <dbReference type="SAM" id="Phobius"/>
    </source>
</evidence>
<dbReference type="Proteomes" id="UP000660380">
    <property type="component" value="Unassembled WGS sequence"/>
</dbReference>
<protein>
    <submittedName>
        <fullName evidence="2">Uncharacterized protein</fullName>
    </submittedName>
</protein>
<keyword evidence="1" id="KW-0812">Transmembrane</keyword>